<feature type="compositionally biased region" description="Low complexity" evidence="2">
    <location>
        <begin position="31"/>
        <end position="41"/>
    </location>
</feature>
<dbReference type="GO" id="GO:0061621">
    <property type="term" value="P:canonical glycolysis"/>
    <property type="evidence" value="ECO:0000318"/>
    <property type="project" value="GO_Central"/>
</dbReference>
<dbReference type="AlphaFoldDB" id="B8C7T2"/>
<dbReference type="GeneID" id="7444999"/>
<dbReference type="SUPFAM" id="SSF53254">
    <property type="entry name" value="Phosphoglycerate mutase-like"/>
    <property type="match status" value="1"/>
</dbReference>
<name>B8C7T2_THAPS</name>
<dbReference type="Proteomes" id="UP000001449">
    <property type="component" value="Chromosome 9"/>
</dbReference>
<reference evidence="3 4" key="1">
    <citation type="journal article" date="2004" name="Science">
        <title>The genome of the diatom Thalassiosira pseudonana: ecology, evolution, and metabolism.</title>
        <authorList>
            <person name="Armbrust E.V."/>
            <person name="Berges J.A."/>
            <person name="Bowler C."/>
            <person name="Green B.R."/>
            <person name="Martinez D."/>
            <person name="Putnam N.H."/>
            <person name="Zhou S."/>
            <person name="Allen A.E."/>
            <person name="Apt K.E."/>
            <person name="Bechner M."/>
            <person name="Brzezinski M.A."/>
            <person name="Chaal B.K."/>
            <person name="Chiovitti A."/>
            <person name="Davis A.K."/>
            <person name="Demarest M.S."/>
            <person name="Detter J.C."/>
            <person name="Glavina T."/>
            <person name="Goodstein D."/>
            <person name="Hadi M.Z."/>
            <person name="Hellsten U."/>
            <person name="Hildebrand M."/>
            <person name="Jenkins B.D."/>
            <person name="Jurka J."/>
            <person name="Kapitonov V.V."/>
            <person name="Kroger N."/>
            <person name="Lau W.W."/>
            <person name="Lane T.W."/>
            <person name="Larimer F.W."/>
            <person name="Lippmeier J.C."/>
            <person name="Lucas S."/>
            <person name="Medina M."/>
            <person name="Montsant A."/>
            <person name="Obornik M."/>
            <person name="Parker M.S."/>
            <person name="Palenik B."/>
            <person name="Pazour G.J."/>
            <person name="Richardson P.M."/>
            <person name="Rynearson T.A."/>
            <person name="Saito M.A."/>
            <person name="Schwartz D.C."/>
            <person name="Thamatrakoln K."/>
            <person name="Valentin K."/>
            <person name="Vardi A."/>
            <person name="Wilkerson F.P."/>
            <person name="Rokhsar D.S."/>
        </authorList>
    </citation>
    <scope>NUCLEOTIDE SEQUENCE [LARGE SCALE GENOMIC DNA]</scope>
    <source>
        <strain evidence="3 4">CCMP1335</strain>
    </source>
</reference>
<dbReference type="InterPro" id="IPR029033">
    <property type="entry name" value="His_PPase_superfam"/>
</dbReference>
<dbReference type="CDD" id="cd07067">
    <property type="entry name" value="HP_PGM_like"/>
    <property type="match status" value="1"/>
</dbReference>
<dbReference type="Pfam" id="PF00300">
    <property type="entry name" value="His_Phos_1"/>
    <property type="match status" value="1"/>
</dbReference>
<dbReference type="GO" id="GO:0005829">
    <property type="term" value="C:cytosol"/>
    <property type="evidence" value="ECO:0000318"/>
    <property type="project" value="GO_Central"/>
</dbReference>
<proteinExistence type="predicted"/>
<evidence type="ECO:0000256" key="2">
    <source>
        <dbReference type="SAM" id="MobiDB-lite"/>
    </source>
</evidence>
<sequence>MQSNTPPRGSGNGRSYGAISARNEDENCDDGSSWSSNESRSGCSEEGYHLTESRLWQNHRSVVVGMTLMLSFMSVVFTKSISVYSLKAKKYYASEHPPSVDVDGTSTSNGVKKVASSVCTCRNYDRFDDDDDMQECKTITLLRHAKSSWEESMFIDDFDRHLAPKGKRVARNVGQSLRDVHAVLPEVIFSSSSVRTKETLDTVLSEWMGKGSKKRRHKYKKSIRFDEMWYDLSDEGYLDTLITMLSDDSINRVMVVGHNPAMEMLLNDLAPLSDASLRKYSPGQLYQICLSGVTSWKQVAKDYHGQIVLKLPMER</sequence>
<accession>B8C7T2</accession>
<dbReference type="PaxDb" id="35128-Thaps7885"/>
<reference evidence="3 4" key="2">
    <citation type="journal article" date="2008" name="Nature">
        <title>The Phaeodactylum genome reveals the evolutionary history of diatom genomes.</title>
        <authorList>
            <person name="Bowler C."/>
            <person name="Allen A.E."/>
            <person name="Badger J.H."/>
            <person name="Grimwood J."/>
            <person name="Jabbari K."/>
            <person name="Kuo A."/>
            <person name="Maheswari U."/>
            <person name="Martens C."/>
            <person name="Maumus F."/>
            <person name="Otillar R.P."/>
            <person name="Rayko E."/>
            <person name="Salamov A."/>
            <person name="Vandepoele K."/>
            <person name="Beszteri B."/>
            <person name="Gruber A."/>
            <person name="Heijde M."/>
            <person name="Katinka M."/>
            <person name="Mock T."/>
            <person name="Valentin K."/>
            <person name="Verret F."/>
            <person name="Berges J.A."/>
            <person name="Brownlee C."/>
            <person name="Cadoret J.P."/>
            <person name="Chiovitti A."/>
            <person name="Choi C.J."/>
            <person name="Coesel S."/>
            <person name="De Martino A."/>
            <person name="Detter J.C."/>
            <person name="Durkin C."/>
            <person name="Falciatore A."/>
            <person name="Fournet J."/>
            <person name="Haruta M."/>
            <person name="Huysman M.J."/>
            <person name="Jenkins B.D."/>
            <person name="Jiroutova K."/>
            <person name="Jorgensen R.E."/>
            <person name="Joubert Y."/>
            <person name="Kaplan A."/>
            <person name="Kroger N."/>
            <person name="Kroth P.G."/>
            <person name="La Roche J."/>
            <person name="Lindquist E."/>
            <person name="Lommer M."/>
            <person name="Martin-Jezequel V."/>
            <person name="Lopez P.J."/>
            <person name="Lucas S."/>
            <person name="Mangogna M."/>
            <person name="McGinnis K."/>
            <person name="Medlin L.K."/>
            <person name="Montsant A."/>
            <person name="Oudot-Le Secq M.P."/>
            <person name="Napoli C."/>
            <person name="Obornik M."/>
            <person name="Parker M.S."/>
            <person name="Petit J.L."/>
            <person name="Porcel B.M."/>
            <person name="Poulsen N."/>
            <person name="Robison M."/>
            <person name="Rychlewski L."/>
            <person name="Rynearson T.A."/>
            <person name="Schmutz J."/>
            <person name="Shapiro H."/>
            <person name="Siaut M."/>
            <person name="Stanley M."/>
            <person name="Sussman M.R."/>
            <person name="Taylor A.R."/>
            <person name="Vardi A."/>
            <person name="von Dassow P."/>
            <person name="Vyverman W."/>
            <person name="Willis A."/>
            <person name="Wyrwicz L.S."/>
            <person name="Rokhsar D.S."/>
            <person name="Weissenbach J."/>
            <person name="Armbrust E.V."/>
            <person name="Green B.R."/>
            <person name="Van de Peer Y."/>
            <person name="Grigoriev I.V."/>
        </authorList>
    </citation>
    <scope>NUCLEOTIDE SEQUENCE [LARGE SCALE GENOMIC DNA]</scope>
    <source>
        <strain evidence="3 4">CCMP1335</strain>
    </source>
</reference>
<protein>
    <recommendedName>
        <fullName evidence="5">Phosphoglycerate mutase</fullName>
    </recommendedName>
</protein>
<dbReference type="GO" id="GO:0004619">
    <property type="term" value="F:phosphoglycerate mutase activity"/>
    <property type="evidence" value="ECO:0000318"/>
    <property type="project" value="GO_Central"/>
</dbReference>
<dbReference type="KEGG" id="tps:THAPSDRAFT_7885"/>
<dbReference type="PANTHER" id="PTHR47623:SF1">
    <property type="entry name" value="OS09G0287300 PROTEIN"/>
    <property type="match status" value="1"/>
</dbReference>
<dbReference type="SMART" id="SM00855">
    <property type="entry name" value="PGAM"/>
    <property type="match status" value="1"/>
</dbReference>
<dbReference type="InterPro" id="IPR013078">
    <property type="entry name" value="His_Pase_superF_clade-1"/>
</dbReference>
<feature type="binding site" evidence="1">
    <location>
        <position position="195"/>
    </location>
    <ligand>
        <name>substrate</name>
    </ligand>
</feature>
<gene>
    <name evidence="3" type="ORF">THAPSDRAFT_7885</name>
</gene>
<evidence type="ECO:0000256" key="1">
    <source>
        <dbReference type="PIRSR" id="PIRSR613078-2"/>
    </source>
</evidence>
<dbReference type="PANTHER" id="PTHR47623">
    <property type="entry name" value="OS09G0287300 PROTEIN"/>
    <property type="match status" value="1"/>
</dbReference>
<dbReference type="InParanoid" id="B8C7T2"/>
<dbReference type="EMBL" id="CM000645">
    <property type="protein sequence ID" value="EED90371.1"/>
    <property type="molecule type" value="Genomic_DNA"/>
</dbReference>
<evidence type="ECO:0000313" key="3">
    <source>
        <dbReference type="EMBL" id="EED90371.1"/>
    </source>
</evidence>
<evidence type="ECO:0008006" key="5">
    <source>
        <dbReference type="Google" id="ProtNLM"/>
    </source>
</evidence>
<dbReference type="HOGENOM" id="CLU_884246_0_0_1"/>
<organism evidence="3 4">
    <name type="scientific">Thalassiosira pseudonana</name>
    <name type="common">Marine diatom</name>
    <name type="synonym">Cyclotella nana</name>
    <dbReference type="NCBI Taxonomy" id="35128"/>
    <lineage>
        <taxon>Eukaryota</taxon>
        <taxon>Sar</taxon>
        <taxon>Stramenopiles</taxon>
        <taxon>Ochrophyta</taxon>
        <taxon>Bacillariophyta</taxon>
        <taxon>Coscinodiscophyceae</taxon>
        <taxon>Thalassiosirophycidae</taxon>
        <taxon>Thalassiosirales</taxon>
        <taxon>Thalassiosiraceae</taxon>
        <taxon>Thalassiosira</taxon>
    </lineage>
</organism>
<dbReference type="Gene3D" id="3.40.50.1240">
    <property type="entry name" value="Phosphoglycerate mutase-like"/>
    <property type="match status" value="1"/>
</dbReference>
<keyword evidence="4" id="KW-1185">Reference proteome</keyword>
<evidence type="ECO:0000313" key="4">
    <source>
        <dbReference type="Proteomes" id="UP000001449"/>
    </source>
</evidence>
<dbReference type="RefSeq" id="XP_002292396.1">
    <property type="nucleotide sequence ID" value="XM_002292360.1"/>
</dbReference>
<feature type="region of interest" description="Disordered" evidence="2">
    <location>
        <begin position="1"/>
        <end position="41"/>
    </location>
</feature>